<evidence type="ECO:0000313" key="18">
    <source>
        <dbReference type="EMBL" id="ASN77843.1"/>
    </source>
</evidence>
<evidence type="ECO:0000256" key="2">
    <source>
        <dbReference type="ARBA" id="ARBA00022518"/>
    </source>
</evidence>
<evidence type="ECO:0000256" key="4">
    <source>
        <dbReference type="ARBA" id="ARBA00022581"/>
    </source>
</evidence>
<keyword evidence="5 16" id="KW-1090">Inhibition of host innate immune response by virus</keyword>
<dbReference type="GO" id="GO:0003677">
    <property type="term" value="F:DNA binding"/>
    <property type="evidence" value="ECO:0007669"/>
    <property type="project" value="UniProtKB-UniRule"/>
</dbReference>
<dbReference type="GO" id="GO:0006355">
    <property type="term" value="P:regulation of DNA-templated transcription"/>
    <property type="evidence" value="ECO:0007669"/>
    <property type="project" value="UniProtKB-UniRule"/>
</dbReference>
<organismHost>
    <name type="scientific">Homo sapiens</name>
    <name type="common">Human</name>
    <dbReference type="NCBI Taxonomy" id="9606"/>
</organismHost>
<keyword evidence="2 16" id="KW-0244">Early protein</keyword>
<dbReference type="GO" id="GO:0039502">
    <property type="term" value="P:symbiont-mediated suppression of host type I interferon-mediated signaling pathway"/>
    <property type="evidence" value="ECO:0007669"/>
    <property type="project" value="UniProtKB-UniRule"/>
</dbReference>
<evidence type="ECO:0000256" key="10">
    <source>
        <dbReference type="ARBA" id="ARBA00023125"/>
    </source>
</evidence>
<dbReference type="GO" id="GO:0042025">
    <property type="term" value="C:host cell nucleus"/>
    <property type="evidence" value="ECO:0007669"/>
    <property type="project" value="UniProtKB-SubCell"/>
</dbReference>
<evidence type="ECO:0000256" key="9">
    <source>
        <dbReference type="ARBA" id="ARBA00023015"/>
    </source>
</evidence>
<protein>
    <recommendedName>
        <fullName evidence="16 17">Protein E6</fullName>
    </recommendedName>
</protein>
<dbReference type="GO" id="GO:0030430">
    <property type="term" value="C:host cell cytoplasm"/>
    <property type="evidence" value="ECO:0007669"/>
    <property type="project" value="UniProtKB-SubCell"/>
</dbReference>
<keyword evidence="4 16" id="KW-0945">Host-virus interaction</keyword>
<name>A0A221SN86_HPV56</name>
<accession>A0A221SN86</accession>
<evidence type="ECO:0000256" key="1">
    <source>
        <dbReference type="ARBA" id="ARBA00006346"/>
    </source>
</evidence>
<dbReference type="Pfam" id="PF00518">
    <property type="entry name" value="E6"/>
    <property type="match status" value="1"/>
</dbReference>
<dbReference type="EMBL" id="MZ222325">
    <property type="protein sequence ID" value="QYO90195.1"/>
    <property type="molecule type" value="Genomic_DNA"/>
</dbReference>
<comment type="similarity">
    <text evidence="1 17">Belongs to the papillomaviridae E6 protein family.</text>
</comment>
<dbReference type="GO" id="GO:0008270">
    <property type="term" value="F:zinc ion binding"/>
    <property type="evidence" value="ECO:0007669"/>
    <property type="project" value="UniProtKB-KW"/>
</dbReference>
<evidence type="ECO:0000256" key="12">
    <source>
        <dbReference type="ARBA" id="ARBA00023163"/>
    </source>
</evidence>
<keyword evidence="7 16" id="KW-0863">Zinc-finger</keyword>
<evidence type="ECO:0000256" key="8">
    <source>
        <dbReference type="ARBA" id="ARBA00022833"/>
    </source>
</evidence>
<keyword evidence="9 16" id="KW-0805">Transcription regulation</keyword>
<keyword evidence="14 16" id="KW-0899">Viral immunoevasion</keyword>
<dbReference type="HAMAP" id="MF_04006">
    <property type="entry name" value="HPV_E6"/>
    <property type="match status" value="1"/>
</dbReference>
<reference evidence="18" key="1">
    <citation type="submission" date="2016-07" db="EMBL/GenBank/DDBJ databases">
        <title>Phylogeny and Polymorphism in the Long Control Region, E6, E7, and L1 of Human Papillomavirus Type 56 in Southwest China.</title>
        <authorList>
            <person name="Jing Y."/>
        </authorList>
    </citation>
    <scope>NUCLEOTIDE SEQUENCE</scope>
    <source>
        <strain evidence="18">56SE-12</strain>
    </source>
</reference>
<feature type="zinc finger region" evidence="16">
    <location>
        <begin position="33"/>
        <end position="69"/>
    </location>
</feature>
<evidence type="ECO:0000256" key="3">
    <source>
        <dbReference type="ARBA" id="ARBA00022562"/>
    </source>
</evidence>
<keyword evidence="6 16" id="KW-0479">Metal-binding</keyword>
<keyword evidence="13 16" id="KW-1035">Host cytoplasm</keyword>
<comment type="function">
    <text evidence="16">Plays a major role in the induction and maintenance of cellular transformation. E6 associates with host UBE3A/E6-AP ubiquitin-protein ligase and modulates its activity. Sequesters tumor suppressor TP53 in the host cytoplasm and modulates its activity by interacting with host EP300 that results in the reduction of TP53 acetylation and activation. In turn, apoptosis induced by DNA damage is inhibited. E6 protects also host keratinocytes from apoptosis by mediating the degradation of host BAK1. May also inhibit host immune response.</text>
</comment>
<keyword evidence="11 16" id="KW-0010">Activator</keyword>
<evidence type="ECO:0000313" key="20">
    <source>
        <dbReference type="EMBL" id="QYO90195.1"/>
    </source>
</evidence>
<feature type="zinc finger region" evidence="16">
    <location>
        <begin position="106"/>
        <end position="142"/>
    </location>
</feature>
<dbReference type="Gene3D" id="3.30.240.40">
    <property type="entry name" value="E6 early regulatory protein"/>
    <property type="match status" value="2"/>
</dbReference>
<gene>
    <name evidence="16" type="primary">E6</name>
</gene>
<keyword evidence="3 16" id="KW-1048">Host nucleus</keyword>
<dbReference type="SUPFAM" id="SSF161229">
    <property type="entry name" value="E6 C-terminal domain-like"/>
    <property type="match status" value="2"/>
</dbReference>
<dbReference type="GO" id="GO:0039648">
    <property type="term" value="P:symbiont-mediated perturbation of host ubiquitin-like protein modification"/>
    <property type="evidence" value="ECO:0007669"/>
    <property type="project" value="UniProtKB-UniRule"/>
</dbReference>
<comment type="caution">
    <text evidence="16">Lacks conserved residue(s) required for the propagation of feature annotation.</text>
</comment>
<comment type="subcellular location">
    <subcellularLocation>
        <location evidence="16 17">Host cytoplasm</location>
    </subcellularLocation>
    <subcellularLocation>
        <location evidence="16 17">Host nucleus</location>
    </subcellularLocation>
</comment>
<dbReference type="InterPro" id="IPR001334">
    <property type="entry name" value="E6"/>
</dbReference>
<dbReference type="GO" id="GO:0052170">
    <property type="term" value="P:symbiont-mediated suppression of host innate immune response"/>
    <property type="evidence" value="ECO:0007669"/>
    <property type="project" value="UniProtKB-KW"/>
</dbReference>
<dbReference type="GO" id="GO:0006351">
    <property type="term" value="P:DNA-templated transcription"/>
    <property type="evidence" value="ECO:0007669"/>
    <property type="project" value="UniProtKB-UniRule"/>
</dbReference>
<reference evidence="19" key="2">
    <citation type="journal article" date="2021" name="J. Med. Virol.">
        <title>Lineage and sublineage analysis of human papillomavirus type 56 in cervical samples of Iranian women.</title>
        <authorList>
            <person name="Jalali-Alhosseini P."/>
            <person name="Shoja Z."/>
            <person name="Soleimani-Jelodar R."/>
            <person name="Shokrallahnia-Roshan H."/>
            <person name="Jalilvand S."/>
        </authorList>
    </citation>
    <scope>NUCLEOTIDE SEQUENCE</scope>
    <source>
        <strain evidence="20">60</strain>
        <strain evidence="19">61</strain>
    </source>
</reference>
<keyword evidence="15 16" id="KW-1119">Modulation of host cell apoptosis by virus</keyword>
<evidence type="ECO:0000256" key="14">
    <source>
        <dbReference type="ARBA" id="ARBA00023280"/>
    </source>
</evidence>
<dbReference type="InterPro" id="IPR038575">
    <property type="entry name" value="E6_sf"/>
</dbReference>
<dbReference type="GO" id="GO:0052150">
    <property type="term" value="P:symbiont-mediated perturbation of host apoptosis"/>
    <property type="evidence" value="ECO:0007669"/>
    <property type="project" value="UniProtKB-KW"/>
</dbReference>
<keyword evidence="8 16" id="KW-0862">Zinc</keyword>
<dbReference type="EMBL" id="MZ222323">
    <property type="protein sequence ID" value="QYO90191.1"/>
    <property type="molecule type" value="Genomic_DNA"/>
</dbReference>
<evidence type="ECO:0000256" key="6">
    <source>
        <dbReference type="ARBA" id="ARBA00022723"/>
    </source>
</evidence>
<sequence length="155" mass="18592">MEPQFNNPQERPRRLHHLSEVLEIPLIDLRLSCVYCKKELTRAEVYNFACIELNLVYRDDFPYAVCRVCLLFYSKVRKYRYYDYSVYGATLESITKKQLCDLLIRCYRCQSPLTPEEKQLHCDRKRRFHLIAHGWTGSCLGCWRQTSREPRESTV</sequence>
<evidence type="ECO:0000256" key="16">
    <source>
        <dbReference type="HAMAP-Rule" id="MF_04006"/>
    </source>
</evidence>
<keyword evidence="12 16" id="KW-0804">Transcription</keyword>
<proteinExistence type="inferred from homology"/>
<evidence type="ECO:0000256" key="11">
    <source>
        <dbReference type="ARBA" id="ARBA00023159"/>
    </source>
</evidence>
<evidence type="ECO:0000256" key="7">
    <source>
        <dbReference type="ARBA" id="ARBA00022771"/>
    </source>
</evidence>
<evidence type="ECO:0000256" key="5">
    <source>
        <dbReference type="ARBA" id="ARBA00022632"/>
    </source>
</evidence>
<dbReference type="EMBL" id="KX645753">
    <property type="protein sequence ID" value="ASN77843.1"/>
    <property type="molecule type" value="Genomic_DNA"/>
</dbReference>
<evidence type="ECO:0000256" key="13">
    <source>
        <dbReference type="ARBA" id="ARBA00023200"/>
    </source>
</evidence>
<organism evidence="18">
    <name type="scientific">Human papillomavirus 56</name>
    <dbReference type="NCBI Taxonomy" id="10596"/>
    <lineage>
        <taxon>Viruses</taxon>
        <taxon>Monodnaviria</taxon>
        <taxon>Shotokuvirae</taxon>
        <taxon>Cossaviricota</taxon>
        <taxon>Papovaviricetes</taxon>
        <taxon>Zurhausenvirales</taxon>
        <taxon>Papillomaviridae</taxon>
        <taxon>Firstpapillomavirinae</taxon>
        <taxon>Alphapapillomavirus</taxon>
        <taxon>Alphapapillomavirus 6</taxon>
    </lineage>
</organism>
<evidence type="ECO:0000313" key="19">
    <source>
        <dbReference type="EMBL" id="QYO90191.1"/>
    </source>
</evidence>
<comment type="miscellaneous">
    <text evidence="16">Belongs to the low risk human alphapapillomavirus family. The cancer-causing human papillomavirus E6 protein has a unique carboxy terminal PDZ domain containing substrate but low risk E6s do not possess this domain.</text>
</comment>
<comment type="subunit">
    <text evidence="16">Forms homodimers. Interacts with ubiquitin-protein ligase UBE3A/E6-AP; this interaction stimulates UBE3A ubiquitin activity. Interacts with host TP53 and EP300; this interaction inhibits TP53 activity.</text>
</comment>
<evidence type="ECO:0000256" key="15">
    <source>
        <dbReference type="ARBA" id="ARBA00023323"/>
    </source>
</evidence>
<keyword evidence="10 16" id="KW-0238">DNA-binding</keyword>
<evidence type="ECO:0000256" key="17">
    <source>
        <dbReference type="RuleBase" id="RU363123"/>
    </source>
</evidence>